<feature type="signal peptide" evidence="2">
    <location>
        <begin position="1"/>
        <end position="20"/>
    </location>
</feature>
<name>W0SBW6_9PROT</name>
<evidence type="ECO:0000256" key="2">
    <source>
        <dbReference type="SAM" id="SignalP"/>
    </source>
</evidence>
<feature type="coiled-coil region" evidence="1">
    <location>
        <begin position="142"/>
        <end position="229"/>
    </location>
</feature>
<feature type="chain" id="PRO_5004794957" evidence="2">
    <location>
        <begin position="21"/>
        <end position="401"/>
    </location>
</feature>
<gene>
    <name evidence="4" type="ORF">SUTH_00711</name>
</gene>
<dbReference type="HOGENOM" id="CLU_029425_4_0_4"/>
<evidence type="ECO:0000313" key="5">
    <source>
        <dbReference type="Proteomes" id="UP000031637"/>
    </source>
</evidence>
<accession>W0SBW6</accession>
<feature type="domain" description="M23ase beta-sheet core" evidence="3">
    <location>
        <begin position="301"/>
        <end position="394"/>
    </location>
</feature>
<evidence type="ECO:0000259" key="3">
    <source>
        <dbReference type="Pfam" id="PF01551"/>
    </source>
</evidence>
<keyword evidence="1" id="KW-0175">Coiled coil</keyword>
<dbReference type="OrthoDB" id="9784703at2"/>
<feature type="coiled-coil region" evidence="1">
    <location>
        <begin position="23"/>
        <end position="99"/>
    </location>
</feature>
<organism evidence="4 5">
    <name type="scientific">Sulfuritalea hydrogenivorans sk43H</name>
    <dbReference type="NCBI Taxonomy" id="1223802"/>
    <lineage>
        <taxon>Bacteria</taxon>
        <taxon>Pseudomonadati</taxon>
        <taxon>Pseudomonadota</taxon>
        <taxon>Betaproteobacteria</taxon>
        <taxon>Nitrosomonadales</taxon>
        <taxon>Sterolibacteriaceae</taxon>
        <taxon>Sulfuritalea</taxon>
    </lineage>
</organism>
<dbReference type="InterPro" id="IPR011055">
    <property type="entry name" value="Dup_hybrid_motif"/>
</dbReference>
<dbReference type="FunFam" id="2.70.70.10:FF:000003">
    <property type="entry name" value="Murein hydrolase activator EnvC"/>
    <property type="match status" value="1"/>
</dbReference>
<dbReference type="GO" id="GO:0004222">
    <property type="term" value="F:metalloendopeptidase activity"/>
    <property type="evidence" value="ECO:0007669"/>
    <property type="project" value="TreeGrafter"/>
</dbReference>
<dbReference type="AlphaFoldDB" id="W0SBW6"/>
<keyword evidence="5" id="KW-1185">Reference proteome</keyword>
<dbReference type="STRING" id="1223802.SUTH_00711"/>
<dbReference type="KEGG" id="shd:SUTH_00711"/>
<dbReference type="InterPro" id="IPR050570">
    <property type="entry name" value="Cell_wall_metabolism_enzyme"/>
</dbReference>
<protein>
    <submittedName>
        <fullName evidence="4">Membrane-bound metallopeptidase</fullName>
    </submittedName>
</protein>
<evidence type="ECO:0000256" key="1">
    <source>
        <dbReference type="SAM" id="Coils"/>
    </source>
</evidence>
<dbReference type="Proteomes" id="UP000031637">
    <property type="component" value="Chromosome"/>
</dbReference>
<dbReference type="RefSeq" id="WP_052473162.1">
    <property type="nucleotide sequence ID" value="NZ_AP012547.1"/>
</dbReference>
<proteinExistence type="predicted"/>
<dbReference type="Gene3D" id="2.70.70.10">
    <property type="entry name" value="Glucose Permease (Domain IIA)"/>
    <property type="match status" value="1"/>
</dbReference>
<sequence>MRLCVKALCLASLLASTAFAASVDSKKGELQDLKSRIEALRRDMAAAEESKTYAADQLRETESAISNANRRLHELGAERTELKAELADLDVQGQRLDRQAGAQQNQLARLLNRQFVGGDSDALKLLLSGRDPNQSARDKYFLTQLSRAKADLIQQLRAVAAEKKRLADAARERQAQLAEIERRQQESRAQLLERKKQRLTTLAAIAEKLKAQRREITTLKRDEQRLARLIEGLARIAATKRAAPRVGAGGTAIARTPKLKSHDPGNVGGAFGALRGQLRLPIKGSIAGRFGSPRAEGGASWKGVFIRAAEGAEVKAVAAGAVVFSDWLRGFGNLLIIDHGDDFLSVYGNNESLLAAVGATVKSGESVATVGNSGGNPDSGLYFELRHRGQPFDPLKWASNR</sequence>
<reference evidence="4 5" key="1">
    <citation type="journal article" date="2014" name="Syst. Appl. Microbiol.">
        <title>Complete genomes of freshwater sulfur oxidizers Sulfuricella denitrificans skB26 and Sulfuritalea hydrogenivorans sk43H: genetic insights into the sulfur oxidation pathway of betaproteobacteria.</title>
        <authorList>
            <person name="Watanabe T."/>
            <person name="Kojima H."/>
            <person name="Fukui M."/>
        </authorList>
    </citation>
    <scope>NUCLEOTIDE SEQUENCE [LARGE SCALE GENOMIC DNA]</scope>
    <source>
        <strain evidence="4">DSM22779</strain>
    </source>
</reference>
<dbReference type="InterPro" id="IPR016047">
    <property type="entry name" value="M23ase_b-sheet_dom"/>
</dbReference>
<evidence type="ECO:0000313" key="4">
    <source>
        <dbReference type="EMBL" id="BAO28521.1"/>
    </source>
</evidence>
<keyword evidence="2" id="KW-0732">Signal</keyword>
<dbReference type="CDD" id="cd12797">
    <property type="entry name" value="M23_peptidase"/>
    <property type="match status" value="1"/>
</dbReference>
<dbReference type="EMBL" id="AP012547">
    <property type="protein sequence ID" value="BAO28521.1"/>
    <property type="molecule type" value="Genomic_DNA"/>
</dbReference>
<dbReference type="PANTHER" id="PTHR21666:SF270">
    <property type="entry name" value="MUREIN HYDROLASE ACTIVATOR ENVC"/>
    <property type="match status" value="1"/>
</dbReference>
<dbReference type="SUPFAM" id="SSF51261">
    <property type="entry name" value="Duplicated hybrid motif"/>
    <property type="match status" value="1"/>
</dbReference>
<dbReference type="Pfam" id="PF01551">
    <property type="entry name" value="Peptidase_M23"/>
    <property type="match status" value="1"/>
</dbReference>
<dbReference type="Gene3D" id="6.10.250.3150">
    <property type="match status" value="1"/>
</dbReference>
<dbReference type="PANTHER" id="PTHR21666">
    <property type="entry name" value="PEPTIDASE-RELATED"/>
    <property type="match status" value="1"/>
</dbReference>